<keyword evidence="3" id="KW-1185">Reference proteome</keyword>
<sequence length="82" mass="9479">MIHEKQDTEGPVRTNAHQLVARLSPNPNVNTPTRTPTSSQQQRERLIQILTEALELLNEDSWNFEDEDRSSDDNKASSHQRR</sequence>
<name>A0A1Z5KRT1_FISSO</name>
<comment type="caution">
    <text evidence="2">The sequence shown here is derived from an EMBL/GenBank/DDBJ whole genome shotgun (WGS) entry which is preliminary data.</text>
</comment>
<protein>
    <submittedName>
        <fullName evidence="2">Uncharacterized protein</fullName>
    </submittedName>
</protein>
<feature type="region of interest" description="Disordered" evidence="1">
    <location>
        <begin position="1"/>
        <end position="43"/>
    </location>
</feature>
<accession>A0A1Z5KRT1</accession>
<feature type="compositionally biased region" description="Low complexity" evidence="1">
    <location>
        <begin position="24"/>
        <end position="41"/>
    </location>
</feature>
<evidence type="ECO:0000313" key="3">
    <source>
        <dbReference type="Proteomes" id="UP000198406"/>
    </source>
</evidence>
<dbReference type="Proteomes" id="UP000198406">
    <property type="component" value="Unassembled WGS sequence"/>
</dbReference>
<dbReference type="AlphaFoldDB" id="A0A1Z5KRT1"/>
<evidence type="ECO:0000313" key="2">
    <source>
        <dbReference type="EMBL" id="GAX28701.1"/>
    </source>
</evidence>
<organism evidence="2 3">
    <name type="scientific">Fistulifera solaris</name>
    <name type="common">Oleaginous diatom</name>
    <dbReference type="NCBI Taxonomy" id="1519565"/>
    <lineage>
        <taxon>Eukaryota</taxon>
        <taxon>Sar</taxon>
        <taxon>Stramenopiles</taxon>
        <taxon>Ochrophyta</taxon>
        <taxon>Bacillariophyta</taxon>
        <taxon>Bacillariophyceae</taxon>
        <taxon>Bacillariophycidae</taxon>
        <taxon>Naviculales</taxon>
        <taxon>Naviculaceae</taxon>
        <taxon>Fistulifera</taxon>
    </lineage>
</organism>
<proteinExistence type="predicted"/>
<dbReference type="InParanoid" id="A0A1Z5KRT1"/>
<evidence type="ECO:0000256" key="1">
    <source>
        <dbReference type="SAM" id="MobiDB-lite"/>
    </source>
</evidence>
<reference evidence="2 3" key="1">
    <citation type="journal article" date="2015" name="Plant Cell">
        <title>Oil accumulation by the oleaginous diatom Fistulifera solaris as revealed by the genome and transcriptome.</title>
        <authorList>
            <person name="Tanaka T."/>
            <person name="Maeda Y."/>
            <person name="Veluchamy A."/>
            <person name="Tanaka M."/>
            <person name="Abida H."/>
            <person name="Marechal E."/>
            <person name="Bowler C."/>
            <person name="Muto M."/>
            <person name="Sunaga Y."/>
            <person name="Tanaka M."/>
            <person name="Yoshino T."/>
            <person name="Taniguchi T."/>
            <person name="Fukuda Y."/>
            <person name="Nemoto M."/>
            <person name="Matsumoto M."/>
            <person name="Wong P.S."/>
            <person name="Aburatani S."/>
            <person name="Fujibuchi W."/>
        </authorList>
    </citation>
    <scope>NUCLEOTIDE SEQUENCE [LARGE SCALE GENOMIC DNA]</scope>
    <source>
        <strain evidence="2 3">JPCC DA0580</strain>
    </source>
</reference>
<dbReference type="EMBL" id="BDSP01000278">
    <property type="protein sequence ID" value="GAX28701.1"/>
    <property type="molecule type" value="Genomic_DNA"/>
</dbReference>
<feature type="compositionally biased region" description="Basic and acidic residues" evidence="1">
    <location>
        <begin position="1"/>
        <end position="10"/>
    </location>
</feature>
<feature type="region of interest" description="Disordered" evidence="1">
    <location>
        <begin position="60"/>
        <end position="82"/>
    </location>
</feature>
<gene>
    <name evidence="2" type="ORF">FisN_33Hu022</name>
</gene>